<accession>A0A0C1Y4L1</accession>
<comment type="caution">
    <text evidence="3">The sequence shown here is derived from an EMBL/GenBank/DDBJ whole genome shotgun (WGS) entry which is preliminary data.</text>
</comment>
<dbReference type="PROSITE" id="PS51257">
    <property type="entry name" value="PROKAR_LIPOPROTEIN"/>
    <property type="match status" value="1"/>
</dbReference>
<dbReference type="NCBIfam" id="TIGR03431">
    <property type="entry name" value="PhnD"/>
    <property type="match status" value="1"/>
</dbReference>
<evidence type="ECO:0000256" key="1">
    <source>
        <dbReference type="ARBA" id="ARBA00007162"/>
    </source>
</evidence>
<reference evidence="3" key="1">
    <citation type="submission" date="2014-11" db="EMBL/GenBank/DDBJ databases">
        <authorList>
            <person name="Malar M.C."/>
            <person name="Sen D."/>
            <person name="Tripathy S."/>
        </authorList>
    </citation>
    <scope>NUCLEOTIDE SEQUENCE</scope>
    <source>
        <strain evidence="3">BDU141951</strain>
    </source>
</reference>
<evidence type="ECO:0000256" key="2">
    <source>
        <dbReference type="ARBA" id="ARBA00022729"/>
    </source>
</evidence>
<dbReference type="SUPFAM" id="SSF53850">
    <property type="entry name" value="Periplasmic binding protein-like II"/>
    <property type="match status" value="1"/>
</dbReference>
<dbReference type="GO" id="GO:0015716">
    <property type="term" value="P:organic phosphonate transport"/>
    <property type="evidence" value="ECO:0007669"/>
    <property type="project" value="InterPro"/>
</dbReference>
<dbReference type="GO" id="GO:0055085">
    <property type="term" value="P:transmembrane transport"/>
    <property type="evidence" value="ECO:0007669"/>
    <property type="project" value="InterPro"/>
</dbReference>
<comment type="similarity">
    <text evidence="1">Belongs to the phosphate/phosphite/phosphonate binding protein family.</text>
</comment>
<reference evidence="3" key="2">
    <citation type="journal article" date="2015" name="Genome Announc.">
        <title>Draft Genome Sequence of Filamentous Marine Cyanobacterium Lyngbya confervoides Strain BDU141951.</title>
        <authorList>
            <person name="Chandrababunaidu M.M."/>
            <person name="Sen D."/>
            <person name="Tripathy S."/>
        </authorList>
    </citation>
    <scope>NUCLEOTIDE SEQUENCE</scope>
    <source>
        <strain evidence="3">BDU141951</strain>
    </source>
</reference>
<dbReference type="AlphaFoldDB" id="A0A0C1Y4L1"/>
<gene>
    <name evidence="3" type="primary">phnD</name>
    <name evidence="3" type="ORF">QQ91_014735</name>
</gene>
<dbReference type="NCBIfam" id="TIGR01098">
    <property type="entry name" value="3A0109s03R"/>
    <property type="match status" value="1"/>
</dbReference>
<dbReference type="Gene3D" id="3.40.190.10">
    <property type="entry name" value="Periplasmic binding protein-like II"/>
    <property type="match status" value="2"/>
</dbReference>
<dbReference type="InterPro" id="IPR005770">
    <property type="entry name" value="PhnD"/>
</dbReference>
<name>A0A0C1Y4L1_9CYAN</name>
<dbReference type="PANTHER" id="PTHR35841">
    <property type="entry name" value="PHOSPHONATES-BINDING PERIPLASMIC PROTEIN"/>
    <property type="match status" value="1"/>
</dbReference>
<dbReference type="Gene3D" id="1.20.58.90">
    <property type="match status" value="1"/>
</dbReference>
<dbReference type="GO" id="GO:0043190">
    <property type="term" value="C:ATP-binding cassette (ABC) transporter complex"/>
    <property type="evidence" value="ECO:0007669"/>
    <property type="project" value="InterPro"/>
</dbReference>
<proteinExistence type="inferred from homology"/>
<organism evidence="3">
    <name type="scientific">Lyngbya confervoides BDU141951</name>
    <dbReference type="NCBI Taxonomy" id="1574623"/>
    <lineage>
        <taxon>Bacteria</taxon>
        <taxon>Bacillati</taxon>
        <taxon>Cyanobacteriota</taxon>
        <taxon>Cyanophyceae</taxon>
        <taxon>Oscillatoriophycideae</taxon>
        <taxon>Oscillatoriales</taxon>
        <taxon>Microcoleaceae</taxon>
        <taxon>Lyngbya</taxon>
    </lineage>
</organism>
<keyword evidence="2" id="KW-0732">Signal</keyword>
<protein>
    <submittedName>
        <fullName evidence="3">Phosphonate ABC transporter substrate-binding protein</fullName>
    </submittedName>
</protein>
<dbReference type="PANTHER" id="PTHR35841:SF1">
    <property type="entry name" value="PHOSPHONATES-BINDING PERIPLASMIC PROTEIN"/>
    <property type="match status" value="1"/>
</dbReference>
<dbReference type="Pfam" id="PF12974">
    <property type="entry name" value="Phosphonate-bd"/>
    <property type="match status" value="1"/>
</dbReference>
<reference evidence="3" key="3">
    <citation type="submission" date="2020-02" db="EMBL/GenBank/DDBJ databases">
        <authorList>
            <person name="Sarangi A.N."/>
            <person name="Ghosh S."/>
            <person name="Mukherjee M."/>
            <person name="Tripathy S."/>
        </authorList>
    </citation>
    <scope>NUCLEOTIDE SEQUENCE</scope>
    <source>
        <strain evidence="3">BDU141951</strain>
    </source>
</reference>
<dbReference type="InterPro" id="IPR017797">
    <property type="entry name" value="Phosphnate-bd"/>
</dbReference>
<evidence type="ECO:0000313" key="3">
    <source>
        <dbReference type="EMBL" id="NEV68368.1"/>
    </source>
</evidence>
<sequence length="357" mass="38393">MKTAFFMNGSARLAFALVGTALIVSCSNPSATTDTADAGNDAATEAAAPADGEVCAPEFAEIDFGIISTESQANLEELWEPFLAAMSEDMGRQINGFYATDYAGVIEAMGAGKIQLAWYGGKSYIEAAKRSGAEAFAQTVASDGSKGYYAHLITNIENPIVGEIDVEAGNGDQFVIENSADLTFAFNDPNSTSGFLVPSYYVFAQNGVNPNEAFSELVFSGSHEATAQAVANNQVDVATNNSESMARLQETDPEAFEQVQIIWTSPLIPSDPIAFKSDLPDCLKEEFKDFFHNFDDEAVLGPLDWAGFDPAGDTDWNTIRELDIAKQMEEIKNDAAISEADKTTQLAELEKQLEALK</sequence>
<dbReference type="EMBL" id="JTHE02000003">
    <property type="protein sequence ID" value="NEV68368.1"/>
    <property type="molecule type" value="Genomic_DNA"/>
</dbReference>